<sequence>MELFRLILKNTLRHPLRSILTVFGIAIAISAFGLIRTVIGAWYSGVDASAPNRLITRNAVSLGFSLPLSYREAIRGIPGVADVSYANWFGGIYIDEKHSQFPQFAVDATTWYEIYPEFQLPPEQEAVFKQQRNAAVAGRKLAERFNWKVGDTIQMRGMIFPGEWEFVIRGIYTGEQKSTDETQFHFHYQYLDEKLRQTAPFQAGNVGWYVVKVQNPKQAAEVAEAIDRRFKNSLAETLTETERVFVLGFISMSETILVALRIISMVIIGVILLVLSNTMAMTARERLSEYAVLKTLGFGARHLIVFIIGESLLIALTGGLLGILITYPAANGFERAMGDAMGAIFPAFDVATSTQIICALMALIVGLAASAFPTWRAVQVRIVDGLRRVG</sequence>
<proteinExistence type="predicted"/>
<evidence type="ECO:0000259" key="7">
    <source>
        <dbReference type="Pfam" id="PF02687"/>
    </source>
</evidence>
<evidence type="ECO:0000256" key="2">
    <source>
        <dbReference type="ARBA" id="ARBA00022475"/>
    </source>
</evidence>
<keyword evidence="4 6" id="KW-1133">Transmembrane helix</keyword>
<accession>A0A7X6DQV3</accession>
<feature type="domain" description="MacB-like periplasmic core" evidence="8">
    <location>
        <begin position="18"/>
        <end position="228"/>
    </location>
</feature>
<name>A0A7X6DQV3_9BACT</name>
<organism evidence="9 10">
    <name type="scientific">Candidatus Manganitrophus noduliformans</name>
    <dbReference type="NCBI Taxonomy" id="2606439"/>
    <lineage>
        <taxon>Bacteria</taxon>
        <taxon>Pseudomonadati</taxon>
        <taxon>Nitrospirota</taxon>
        <taxon>Nitrospiria</taxon>
        <taxon>Candidatus Troglogloeales</taxon>
        <taxon>Candidatus Manganitrophaceae</taxon>
        <taxon>Candidatus Manganitrophus</taxon>
    </lineage>
</organism>
<protein>
    <submittedName>
        <fullName evidence="9">FtsX-like permease family protein</fullName>
    </submittedName>
</protein>
<keyword evidence="10" id="KW-1185">Reference proteome</keyword>
<keyword evidence="5 6" id="KW-0472">Membrane</keyword>
<dbReference type="Pfam" id="PF02687">
    <property type="entry name" value="FtsX"/>
    <property type="match status" value="1"/>
</dbReference>
<dbReference type="InterPro" id="IPR051125">
    <property type="entry name" value="ABC-4/HrtB_transporter"/>
</dbReference>
<gene>
    <name evidence="9" type="ORF">MNODULE_12310</name>
</gene>
<feature type="transmembrane region" description="Helical" evidence="6">
    <location>
        <begin position="350"/>
        <end position="372"/>
    </location>
</feature>
<feature type="transmembrane region" description="Helical" evidence="6">
    <location>
        <begin position="258"/>
        <end position="282"/>
    </location>
</feature>
<dbReference type="Pfam" id="PF12704">
    <property type="entry name" value="MacB_PCD"/>
    <property type="match status" value="1"/>
</dbReference>
<evidence type="ECO:0000313" key="9">
    <source>
        <dbReference type="EMBL" id="NKE71524.1"/>
    </source>
</evidence>
<dbReference type="EMBL" id="VTOW01000002">
    <property type="protein sequence ID" value="NKE71524.1"/>
    <property type="molecule type" value="Genomic_DNA"/>
</dbReference>
<evidence type="ECO:0000256" key="3">
    <source>
        <dbReference type="ARBA" id="ARBA00022692"/>
    </source>
</evidence>
<keyword evidence="3 6" id="KW-0812">Transmembrane</keyword>
<evidence type="ECO:0000256" key="4">
    <source>
        <dbReference type="ARBA" id="ARBA00022989"/>
    </source>
</evidence>
<evidence type="ECO:0000256" key="5">
    <source>
        <dbReference type="ARBA" id="ARBA00023136"/>
    </source>
</evidence>
<dbReference type="PANTHER" id="PTHR43738:SF3">
    <property type="entry name" value="ABC TRANSPORTER PERMEASE"/>
    <property type="match status" value="1"/>
</dbReference>
<evidence type="ECO:0000313" key="10">
    <source>
        <dbReference type="Proteomes" id="UP000534783"/>
    </source>
</evidence>
<evidence type="ECO:0000259" key="8">
    <source>
        <dbReference type="Pfam" id="PF12704"/>
    </source>
</evidence>
<dbReference type="InterPro" id="IPR025857">
    <property type="entry name" value="MacB_PCD"/>
</dbReference>
<dbReference type="Proteomes" id="UP000534783">
    <property type="component" value="Unassembled WGS sequence"/>
</dbReference>
<dbReference type="InterPro" id="IPR003838">
    <property type="entry name" value="ABC3_permease_C"/>
</dbReference>
<keyword evidence="2" id="KW-1003">Cell membrane</keyword>
<comment type="subcellular location">
    <subcellularLocation>
        <location evidence="1">Cell membrane</location>
        <topology evidence="1">Multi-pass membrane protein</topology>
    </subcellularLocation>
</comment>
<dbReference type="GO" id="GO:0005886">
    <property type="term" value="C:plasma membrane"/>
    <property type="evidence" value="ECO:0007669"/>
    <property type="project" value="UniProtKB-SubCell"/>
</dbReference>
<dbReference type="RefSeq" id="WP_168060234.1">
    <property type="nucleotide sequence ID" value="NZ_VTOW01000002.1"/>
</dbReference>
<feature type="transmembrane region" description="Helical" evidence="6">
    <location>
        <begin position="303"/>
        <end position="330"/>
    </location>
</feature>
<reference evidence="9 10" key="1">
    <citation type="journal article" date="2020" name="Nature">
        <title>Bacterial chemolithoautotrophy via manganese oxidation.</title>
        <authorList>
            <person name="Yu H."/>
            <person name="Leadbetter J.R."/>
        </authorList>
    </citation>
    <scope>NUCLEOTIDE SEQUENCE [LARGE SCALE GENOMIC DNA]</scope>
    <source>
        <strain evidence="9 10">Mn-1</strain>
    </source>
</reference>
<dbReference type="AlphaFoldDB" id="A0A7X6DQV3"/>
<feature type="transmembrane region" description="Helical" evidence="6">
    <location>
        <begin position="20"/>
        <end position="43"/>
    </location>
</feature>
<comment type="caution">
    <text evidence="9">The sequence shown here is derived from an EMBL/GenBank/DDBJ whole genome shotgun (WGS) entry which is preliminary data.</text>
</comment>
<dbReference type="PANTHER" id="PTHR43738">
    <property type="entry name" value="ABC TRANSPORTER, MEMBRANE PROTEIN"/>
    <property type="match status" value="1"/>
</dbReference>
<evidence type="ECO:0000256" key="1">
    <source>
        <dbReference type="ARBA" id="ARBA00004651"/>
    </source>
</evidence>
<feature type="domain" description="ABC3 transporter permease C-terminal" evidence="7">
    <location>
        <begin position="262"/>
        <end position="378"/>
    </location>
</feature>
<evidence type="ECO:0000256" key="6">
    <source>
        <dbReference type="SAM" id="Phobius"/>
    </source>
</evidence>